<keyword evidence="9" id="KW-0472">Membrane</keyword>
<evidence type="ECO:0000313" key="14">
    <source>
        <dbReference type="Proteomes" id="UP000050360"/>
    </source>
</evidence>
<feature type="transmembrane region" description="Helical" evidence="9">
    <location>
        <begin position="42"/>
        <end position="62"/>
    </location>
</feature>
<feature type="transmembrane region" description="Helical" evidence="9">
    <location>
        <begin position="12"/>
        <end position="30"/>
    </location>
</feature>
<feature type="transmembrane region" description="Helical" evidence="9">
    <location>
        <begin position="174"/>
        <end position="193"/>
    </location>
</feature>
<reference evidence="13 14" key="1">
    <citation type="submission" date="2015-09" db="EMBL/GenBank/DDBJ databases">
        <title>A metagenomics-based metabolic model of nitrate-dependent anaerobic oxidation of methane by Methanoperedens-like archaea.</title>
        <authorList>
            <person name="Arshad A."/>
            <person name="Speth D.R."/>
            <person name="De Graaf R.M."/>
            <person name="Op Den Camp H.J."/>
            <person name="Jetten M.S."/>
            <person name="Welte C.U."/>
        </authorList>
    </citation>
    <scope>NUCLEOTIDE SEQUENCE [LARGE SCALE GENOMIC DNA]</scope>
</reference>
<dbReference type="PANTHER" id="PTHR43065:SF10">
    <property type="entry name" value="PEROXIDE STRESS-ACTIVATED HISTIDINE KINASE MAK3"/>
    <property type="match status" value="1"/>
</dbReference>
<keyword evidence="9" id="KW-1133">Transmembrane helix</keyword>
<feature type="domain" description="Histidine kinase" evidence="10">
    <location>
        <begin position="523"/>
        <end position="726"/>
    </location>
</feature>
<dbReference type="Gene3D" id="3.30.565.10">
    <property type="entry name" value="Histidine kinase-like ATPase, C-terminal domain"/>
    <property type="match status" value="1"/>
</dbReference>
<dbReference type="PROSITE" id="PS50109">
    <property type="entry name" value="HIS_KIN"/>
    <property type="match status" value="1"/>
</dbReference>
<feature type="domain" description="PAS" evidence="11">
    <location>
        <begin position="384"/>
        <end position="429"/>
    </location>
</feature>
<evidence type="ECO:0000256" key="5">
    <source>
        <dbReference type="ARBA" id="ARBA00022741"/>
    </source>
</evidence>
<evidence type="ECO:0000256" key="7">
    <source>
        <dbReference type="ARBA" id="ARBA00022840"/>
    </source>
</evidence>
<dbReference type="NCBIfam" id="TIGR00229">
    <property type="entry name" value="sensory_box"/>
    <property type="match status" value="2"/>
</dbReference>
<organism evidence="13 14">
    <name type="scientific">Candidatus Methanoperedens nitratireducens</name>
    <dbReference type="NCBI Taxonomy" id="1392998"/>
    <lineage>
        <taxon>Archaea</taxon>
        <taxon>Methanobacteriati</taxon>
        <taxon>Methanobacteriota</taxon>
        <taxon>Stenosarchaea group</taxon>
        <taxon>Methanomicrobia</taxon>
        <taxon>Methanosarcinales</taxon>
        <taxon>ANME-2 cluster</taxon>
        <taxon>Candidatus Methanoperedentaceae</taxon>
        <taxon>Candidatus Methanoperedens</taxon>
    </lineage>
</organism>
<accession>A0A0N8KRE9</accession>
<evidence type="ECO:0000256" key="4">
    <source>
        <dbReference type="ARBA" id="ARBA00022679"/>
    </source>
</evidence>
<keyword evidence="4" id="KW-0808">Transferase</keyword>
<keyword evidence="3" id="KW-0597">Phosphoprotein</keyword>
<evidence type="ECO:0000256" key="6">
    <source>
        <dbReference type="ARBA" id="ARBA00022777"/>
    </source>
</evidence>
<dbReference type="SMART" id="SM00388">
    <property type="entry name" value="HisKA"/>
    <property type="match status" value="1"/>
</dbReference>
<evidence type="ECO:0000259" key="11">
    <source>
        <dbReference type="PROSITE" id="PS50112"/>
    </source>
</evidence>
<proteinExistence type="predicted"/>
<evidence type="ECO:0000259" key="10">
    <source>
        <dbReference type="PROSITE" id="PS50109"/>
    </source>
</evidence>
<name>A0A0N8KRE9_9EURY</name>
<feature type="transmembrane region" description="Helical" evidence="9">
    <location>
        <begin position="74"/>
        <end position="95"/>
    </location>
</feature>
<evidence type="ECO:0000259" key="12">
    <source>
        <dbReference type="PROSITE" id="PS50113"/>
    </source>
</evidence>
<dbReference type="InterPro" id="IPR003594">
    <property type="entry name" value="HATPase_dom"/>
</dbReference>
<evidence type="ECO:0000313" key="13">
    <source>
        <dbReference type="EMBL" id="KPQ44746.1"/>
    </source>
</evidence>
<feature type="domain" description="PAC" evidence="12">
    <location>
        <begin position="455"/>
        <end position="507"/>
    </location>
</feature>
<dbReference type="InterPro" id="IPR036890">
    <property type="entry name" value="HATPase_C_sf"/>
</dbReference>
<feature type="transmembrane region" description="Helical" evidence="9">
    <location>
        <begin position="138"/>
        <end position="159"/>
    </location>
</feature>
<keyword evidence="5" id="KW-0547">Nucleotide-binding</keyword>
<dbReference type="SMART" id="SM00086">
    <property type="entry name" value="PAC"/>
    <property type="match status" value="2"/>
</dbReference>
<keyword evidence="9" id="KW-0812">Transmembrane</keyword>
<dbReference type="PANTHER" id="PTHR43065">
    <property type="entry name" value="SENSOR HISTIDINE KINASE"/>
    <property type="match status" value="1"/>
</dbReference>
<comment type="caution">
    <text evidence="13">The sequence shown here is derived from an EMBL/GenBank/DDBJ whole genome shotgun (WGS) entry which is preliminary data.</text>
</comment>
<dbReference type="InterPro" id="IPR036097">
    <property type="entry name" value="HisK_dim/P_sf"/>
</dbReference>
<dbReference type="Proteomes" id="UP000050360">
    <property type="component" value="Unassembled WGS sequence"/>
</dbReference>
<dbReference type="Pfam" id="PF13426">
    <property type="entry name" value="PAS_9"/>
    <property type="match status" value="2"/>
</dbReference>
<sequence>MLTDFFIGNLDVIYFIYGFAFLLLGIFLLWQYRFIEKSEYKLLKILWLLAFFGITHGIREFINMFEVVRGRTGFLIILTDAFLFISLLFLFLFGYHLINIKKKKPGIWFPSTILILFFTVQTYIKVNNLEYHVPWEISARYLLGFPGAILSAIGFILYYQSESEKLSKIKVKKYFIYAALFFGIYGILGGMIVPRSNFFPASMINVTWFNSLFGIPVQIFRTIFAVGIVWSIGHIMNIFNVEETSRRRRDEEKIRDQAALLDKAQDAIIVQDLENHIIYWNKSALRLYGFTEQEAIGKNISAILYTEESPALIEARKRVNEEGEWTGELHQVTKAGKKIIVESRWTLVHDSEGRPKSILIINTNVTEKKEFLKDIAEHKNIEEALRMFEIALEEAPDGVRILDMKGNIIYSNKATEKIFGFSSGELKGKHVSEISDDQTFSSDGIIQTIKKMGNWNGELIVKHKNGRVFPIWLSSSMIKDKNGEPVAIVAMSRDITDIKEKEKLQMQLLQADKLATIGQLASGVAHEINNPLGNVSLYAQMLLKKTEDEATRNKLNIINDEANRAAHIVKGLLDFARQSEPELVPLNINKEIDKVLNILKPQLMEIKVNTEFQYLPTIKGDPSQIGQVIINIISNSIQAITENGEILIKTSLKEDHIEINIIDNGCGIPEENLSKIFTPFYSTKKQGEGTGLGLAVIYGIIKRHNGSIYVKSEIGKGTTFTIKLPV</sequence>
<gene>
    <name evidence="13" type="ORF">MPEBLZ_00667</name>
</gene>
<comment type="catalytic activity">
    <reaction evidence="1">
        <text>ATP + protein L-histidine = ADP + protein N-phospho-L-histidine.</text>
        <dbReference type="EC" id="2.7.13.3"/>
    </reaction>
</comment>
<dbReference type="InterPro" id="IPR000014">
    <property type="entry name" value="PAS"/>
</dbReference>
<dbReference type="CDD" id="cd00082">
    <property type="entry name" value="HisKA"/>
    <property type="match status" value="1"/>
</dbReference>
<dbReference type="InterPro" id="IPR035965">
    <property type="entry name" value="PAS-like_dom_sf"/>
</dbReference>
<dbReference type="SMART" id="SM00387">
    <property type="entry name" value="HATPase_c"/>
    <property type="match status" value="1"/>
</dbReference>
<dbReference type="SUPFAM" id="SSF47384">
    <property type="entry name" value="Homodimeric domain of signal transducing histidine kinase"/>
    <property type="match status" value="1"/>
</dbReference>
<feature type="domain" description="PAS" evidence="11">
    <location>
        <begin position="260"/>
        <end position="323"/>
    </location>
</feature>
<protein>
    <recommendedName>
        <fullName evidence="2">histidine kinase</fullName>
        <ecNumber evidence="2">2.7.13.3</ecNumber>
    </recommendedName>
</protein>
<evidence type="ECO:0000256" key="2">
    <source>
        <dbReference type="ARBA" id="ARBA00012438"/>
    </source>
</evidence>
<dbReference type="AlphaFoldDB" id="A0A0N8KRE9"/>
<dbReference type="InterPro" id="IPR003661">
    <property type="entry name" value="HisK_dim/P_dom"/>
</dbReference>
<dbReference type="InterPro" id="IPR005467">
    <property type="entry name" value="His_kinase_dom"/>
</dbReference>
<dbReference type="GO" id="GO:0005524">
    <property type="term" value="F:ATP binding"/>
    <property type="evidence" value="ECO:0007669"/>
    <property type="project" value="UniProtKB-KW"/>
</dbReference>
<dbReference type="EC" id="2.7.13.3" evidence="2"/>
<dbReference type="SUPFAM" id="SSF55785">
    <property type="entry name" value="PYP-like sensor domain (PAS domain)"/>
    <property type="match status" value="2"/>
</dbReference>
<dbReference type="PROSITE" id="PS50112">
    <property type="entry name" value="PAS"/>
    <property type="match status" value="2"/>
</dbReference>
<dbReference type="SUPFAM" id="SSF55874">
    <property type="entry name" value="ATPase domain of HSP90 chaperone/DNA topoisomerase II/histidine kinase"/>
    <property type="match status" value="1"/>
</dbReference>
<dbReference type="SMART" id="SM00091">
    <property type="entry name" value="PAS"/>
    <property type="match status" value="2"/>
</dbReference>
<feature type="transmembrane region" description="Helical" evidence="9">
    <location>
        <begin position="213"/>
        <end position="239"/>
    </location>
</feature>
<dbReference type="Gene3D" id="1.10.287.130">
    <property type="match status" value="1"/>
</dbReference>
<dbReference type="Pfam" id="PF00512">
    <property type="entry name" value="HisKA"/>
    <property type="match status" value="1"/>
</dbReference>
<dbReference type="EMBL" id="LKCM01000060">
    <property type="protein sequence ID" value="KPQ44746.1"/>
    <property type="molecule type" value="Genomic_DNA"/>
</dbReference>
<dbReference type="Pfam" id="PF02518">
    <property type="entry name" value="HATPase_c"/>
    <property type="match status" value="1"/>
</dbReference>
<dbReference type="Gene3D" id="3.30.450.20">
    <property type="entry name" value="PAS domain"/>
    <property type="match status" value="2"/>
</dbReference>
<feature type="transmembrane region" description="Helical" evidence="9">
    <location>
        <begin position="107"/>
        <end position="126"/>
    </location>
</feature>
<dbReference type="FunFam" id="3.30.565.10:FF:000006">
    <property type="entry name" value="Sensor histidine kinase WalK"/>
    <property type="match status" value="1"/>
</dbReference>
<keyword evidence="8" id="KW-0902">Two-component regulatory system</keyword>
<dbReference type="InterPro" id="IPR001610">
    <property type="entry name" value="PAC"/>
</dbReference>
<dbReference type="GO" id="GO:0000155">
    <property type="term" value="F:phosphorelay sensor kinase activity"/>
    <property type="evidence" value="ECO:0007669"/>
    <property type="project" value="InterPro"/>
</dbReference>
<dbReference type="PRINTS" id="PR00344">
    <property type="entry name" value="BCTRLSENSOR"/>
</dbReference>
<keyword evidence="7" id="KW-0067">ATP-binding</keyword>
<dbReference type="CDD" id="cd00130">
    <property type="entry name" value="PAS"/>
    <property type="match status" value="2"/>
</dbReference>
<dbReference type="PROSITE" id="PS50113">
    <property type="entry name" value="PAC"/>
    <property type="match status" value="2"/>
</dbReference>
<dbReference type="InterPro" id="IPR004358">
    <property type="entry name" value="Sig_transdc_His_kin-like_C"/>
</dbReference>
<evidence type="ECO:0000256" key="9">
    <source>
        <dbReference type="SAM" id="Phobius"/>
    </source>
</evidence>
<feature type="domain" description="PAC" evidence="12">
    <location>
        <begin position="325"/>
        <end position="377"/>
    </location>
</feature>
<evidence type="ECO:0000256" key="3">
    <source>
        <dbReference type="ARBA" id="ARBA00022553"/>
    </source>
</evidence>
<evidence type="ECO:0000256" key="8">
    <source>
        <dbReference type="ARBA" id="ARBA00023012"/>
    </source>
</evidence>
<dbReference type="InterPro" id="IPR000700">
    <property type="entry name" value="PAS-assoc_C"/>
</dbReference>
<keyword evidence="6 13" id="KW-0418">Kinase</keyword>
<evidence type="ECO:0000256" key="1">
    <source>
        <dbReference type="ARBA" id="ARBA00000085"/>
    </source>
</evidence>